<comment type="caution">
    <text evidence="2">The sequence shown here is derived from an EMBL/GenBank/DDBJ whole genome shotgun (WGS) entry which is preliminary data.</text>
</comment>
<dbReference type="RefSeq" id="WP_209687359.1">
    <property type="nucleotide sequence ID" value="NZ_JAGGLU010000012.1"/>
</dbReference>
<keyword evidence="1" id="KW-0472">Membrane</keyword>
<name>A0ABS4MG17_9LACO</name>
<evidence type="ECO:0000313" key="3">
    <source>
        <dbReference type="Proteomes" id="UP001519292"/>
    </source>
</evidence>
<proteinExistence type="predicted"/>
<evidence type="ECO:0000313" key="2">
    <source>
        <dbReference type="EMBL" id="MBP2058628.1"/>
    </source>
</evidence>
<keyword evidence="1" id="KW-0812">Transmembrane</keyword>
<accession>A0ABS4MG17</accession>
<gene>
    <name evidence="2" type="ORF">J2Z60_001816</name>
</gene>
<protein>
    <submittedName>
        <fullName evidence="2">Uncharacterized protein</fullName>
    </submittedName>
</protein>
<sequence length="69" mass="7559">MLSKNQTTKVEEKDSILLANSFGQSPSERLKRAKQQQAAIEEAQHQQDLRAIGWGLVGLMIGVLLGLAL</sequence>
<reference evidence="2 3" key="1">
    <citation type="submission" date="2021-03" db="EMBL/GenBank/DDBJ databases">
        <title>Genomic Encyclopedia of Type Strains, Phase IV (KMG-IV): sequencing the most valuable type-strain genomes for metagenomic binning, comparative biology and taxonomic classification.</title>
        <authorList>
            <person name="Goeker M."/>
        </authorList>
    </citation>
    <scope>NUCLEOTIDE SEQUENCE [LARGE SCALE GENOMIC DNA]</scope>
    <source>
        <strain evidence="2 3">DSM 101872</strain>
    </source>
</reference>
<dbReference type="Proteomes" id="UP001519292">
    <property type="component" value="Unassembled WGS sequence"/>
</dbReference>
<feature type="transmembrane region" description="Helical" evidence="1">
    <location>
        <begin position="51"/>
        <end position="68"/>
    </location>
</feature>
<evidence type="ECO:0000256" key="1">
    <source>
        <dbReference type="SAM" id="Phobius"/>
    </source>
</evidence>
<keyword evidence="3" id="KW-1185">Reference proteome</keyword>
<keyword evidence="1" id="KW-1133">Transmembrane helix</keyword>
<dbReference type="EMBL" id="JAGGLU010000012">
    <property type="protein sequence ID" value="MBP2058628.1"/>
    <property type="molecule type" value="Genomic_DNA"/>
</dbReference>
<organism evidence="2 3">
    <name type="scientific">Lactobacillus colini</name>
    <dbReference type="NCBI Taxonomy" id="1819254"/>
    <lineage>
        <taxon>Bacteria</taxon>
        <taxon>Bacillati</taxon>
        <taxon>Bacillota</taxon>
        <taxon>Bacilli</taxon>
        <taxon>Lactobacillales</taxon>
        <taxon>Lactobacillaceae</taxon>
        <taxon>Lactobacillus</taxon>
    </lineage>
</organism>